<sequence>MFGALPDHEVADRLRAVLADRCQPVTGAAATAHDPFEVLAYATELDTPTTQAVEKAFRAAEVEAVRAAPQTPGLPAVLDHLTSRGLVVTIVSNNSAAAVKTYLHTTGFDRYIGSISARTTEDVRHLKPHPHLLHRAITLHGTYPGECLMIGDSITDIHAAGTPVVAYANKPGKHPRLATHHPDALIDHLTNLLPHH</sequence>
<reference evidence="1 2" key="1">
    <citation type="submission" date="2011-09" db="EMBL/GenBank/DDBJ databases">
        <authorList>
            <consortium name="US DOE Joint Genome Institute (JGI-PGF)"/>
            <person name="Lucas S."/>
            <person name="Han J."/>
            <person name="Lapidus A."/>
            <person name="Cheng J.-F."/>
            <person name="Goodwin L."/>
            <person name="Pitluck S."/>
            <person name="Peters L."/>
            <person name="Land M.L."/>
            <person name="Hauser L."/>
            <person name="Brambilla E."/>
            <person name="Klenk H.-P."/>
            <person name="Woyke T.J."/>
        </authorList>
    </citation>
    <scope>NUCLEOTIDE SEQUENCE [LARGE SCALE GENOMIC DNA]</scope>
    <source>
        <strain evidence="1 2">K62</strain>
    </source>
</reference>
<accession>I1D3P7</accession>
<dbReference type="Pfam" id="PF00702">
    <property type="entry name" value="Hydrolase"/>
    <property type="match status" value="1"/>
</dbReference>
<evidence type="ECO:0000313" key="2">
    <source>
        <dbReference type="Proteomes" id="UP000005087"/>
    </source>
</evidence>
<dbReference type="Gene3D" id="3.40.50.1000">
    <property type="entry name" value="HAD superfamily/HAD-like"/>
    <property type="match status" value="1"/>
</dbReference>
<dbReference type="InterPro" id="IPR036412">
    <property type="entry name" value="HAD-like_sf"/>
</dbReference>
<dbReference type="GO" id="GO:0005829">
    <property type="term" value="C:cytosol"/>
    <property type="evidence" value="ECO:0007669"/>
    <property type="project" value="TreeGrafter"/>
</dbReference>
<dbReference type="PANTHER" id="PTHR43434">
    <property type="entry name" value="PHOSPHOGLYCOLATE PHOSPHATASE"/>
    <property type="match status" value="1"/>
</dbReference>
<proteinExistence type="predicted"/>
<dbReference type="Proteomes" id="UP000005087">
    <property type="component" value="Chromosome"/>
</dbReference>
<name>I1D3P7_9PSEU</name>
<dbReference type="GO" id="GO:0006281">
    <property type="term" value="P:DNA repair"/>
    <property type="evidence" value="ECO:0007669"/>
    <property type="project" value="TreeGrafter"/>
</dbReference>
<evidence type="ECO:0000313" key="1">
    <source>
        <dbReference type="EMBL" id="EIE99571.1"/>
    </source>
</evidence>
<keyword evidence="2" id="KW-1185">Reference proteome</keyword>
<dbReference type="PANTHER" id="PTHR43434:SF1">
    <property type="entry name" value="PHOSPHOGLYCOLATE PHOSPHATASE"/>
    <property type="match status" value="1"/>
</dbReference>
<dbReference type="STRING" id="928724.SacglDRAFT_02683"/>
<dbReference type="AlphaFoldDB" id="I1D3P7"/>
<dbReference type="SUPFAM" id="SSF56784">
    <property type="entry name" value="HAD-like"/>
    <property type="match status" value="1"/>
</dbReference>
<dbReference type="GO" id="GO:0008967">
    <property type="term" value="F:phosphoglycolate phosphatase activity"/>
    <property type="evidence" value="ECO:0007669"/>
    <property type="project" value="TreeGrafter"/>
</dbReference>
<dbReference type="eggNOG" id="COG0637">
    <property type="taxonomic scope" value="Bacteria"/>
</dbReference>
<organism evidence="1 2">
    <name type="scientific">Saccharomonospora glauca K62</name>
    <dbReference type="NCBI Taxonomy" id="928724"/>
    <lineage>
        <taxon>Bacteria</taxon>
        <taxon>Bacillati</taxon>
        <taxon>Actinomycetota</taxon>
        <taxon>Actinomycetes</taxon>
        <taxon>Pseudonocardiales</taxon>
        <taxon>Pseudonocardiaceae</taxon>
        <taxon>Saccharomonospora</taxon>
    </lineage>
</organism>
<dbReference type="InterPro" id="IPR023214">
    <property type="entry name" value="HAD_sf"/>
</dbReference>
<dbReference type="EMBL" id="CM001484">
    <property type="protein sequence ID" value="EIE99571.1"/>
    <property type="molecule type" value="Genomic_DNA"/>
</dbReference>
<dbReference type="InterPro" id="IPR050155">
    <property type="entry name" value="HAD-like_hydrolase_sf"/>
</dbReference>
<reference evidence="2" key="2">
    <citation type="submission" date="2012-01" db="EMBL/GenBank/DDBJ databases">
        <title>Noncontiguous Finished sequence of chromosome of Saccharomonospora glauca K62.</title>
        <authorList>
            <consortium name="US DOE Joint Genome Institute"/>
            <person name="Lucas S."/>
            <person name="Han J."/>
            <person name="Lapidus A."/>
            <person name="Cheng J.-F."/>
            <person name="Goodwin L."/>
            <person name="Pitluck S."/>
            <person name="Peters L."/>
            <person name="Mikhailova N."/>
            <person name="Held B."/>
            <person name="Detter J.C."/>
            <person name="Han C."/>
            <person name="Tapia R."/>
            <person name="Land M."/>
            <person name="Hauser L."/>
            <person name="Kyrpides N."/>
            <person name="Ivanova N."/>
            <person name="Pagani I."/>
            <person name="Brambilla E.-M."/>
            <person name="Klenk H.-P."/>
            <person name="Woyke T."/>
        </authorList>
    </citation>
    <scope>NUCLEOTIDE SEQUENCE [LARGE SCALE GENOMIC DNA]</scope>
    <source>
        <strain evidence="2">K62</strain>
    </source>
</reference>
<dbReference type="HOGENOM" id="CLU_083623_1_0_11"/>
<gene>
    <name evidence="1" type="ORF">SacglDRAFT_02683</name>
</gene>
<protein>
    <submittedName>
        <fullName evidence="1">Putative phosphatase</fullName>
    </submittedName>
</protein>